<protein>
    <submittedName>
        <fullName evidence="2">Uncharacterized protein</fullName>
    </submittedName>
</protein>
<evidence type="ECO:0000313" key="3">
    <source>
        <dbReference type="Proteomes" id="UP000058925"/>
    </source>
</evidence>
<keyword evidence="1" id="KW-0812">Transmembrane</keyword>
<proteinExistence type="predicted"/>
<keyword evidence="1" id="KW-0472">Membrane</keyword>
<keyword evidence="3" id="KW-1185">Reference proteome</keyword>
<evidence type="ECO:0000313" key="2">
    <source>
        <dbReference type="EMBL" id="ALI36797.1"/>
    </source>
</evidence>
<dbReference type="KEGG" id="taa:NMY3_02606"/>
<keyword evidence="1" id="KW-1133">Transmembrane helix</keyword>
<evidence type="ECO:0000256" key="1">
    <source>
        <dbReference type="SAM" id="Phobius"/>
    </source>
</evidence>
<feature type="transmembrane region" description="Helical" evidence="1">
    <location>
        <begin position="12"/>
        <end position="33"/>
    </location>
</feature>
<organism evidence="2 3">
    <name type="scientific">Candidatus Nitrosocosmicus oleophilus</name>
    <dbReference type="NCBI Taxonomy" id="1353260"/>
    <lineage>
        <taxon>Archaea</taxon>
        <taxon>Nitrososphaerota</taxon>
        <taxon>Nitrososphaeria</taxon>
        <taxon>Nitrososphaerales</taxon>
        <taxon>Nitrososphaeraceae</taxon>
        <taxon>Candidatus Nitrosocosmicus</taxon>
    </lineage>
</organism>
<gene>
    <name evidence="2" type="ORF">NMY3_02606</name>
</gene>
<dbReference type="AlphaFoldDB" id="A0A654M0X1"/>
<accession>A0A654M0X1</accession>
<reference evidence="3" key="1">
    <citation type="submission" date="2015-10" db="EMBL/GenBank/DDBJ databases">
        <title>Niche specialization of a soil ammonia-oxidizing archaeon, Candidatus Nitrosocosmicus oleophilus.</title>
        <authorList>
            <person name="Jung M.-Y."/>
            <person name="Rhee S.-K."/>
        </authorList>
    </citation>
    <scope>NUCLEOTIDE SEQUENCE [LARGE SCALE GENOMIC DNA]</scope>
    <source>
        <strain evidence="3">MY3</strain>
    </source>
</reference>
<sequence length="248" mass="26183">MQFLCKLAGIKYSIISCLTLSIVLMLISLNPAFSTVASTDESTSPNLSGTNSSNSSLLSSSILTNASTLDLNLNLSNSTLGLINNTPLSEQFASMDNLTNVTGTAGSIVNDTQLTGTENVTLVANFSSKPVGLDTDYLIVGKPKVLINNVPLTYEFLNDTSDEITITDILISMRATIKLDNSTGSALPVYMKVFSNPVNTTQNPDGSKTIINSPNLVENIEIGGVIFSDASTSVNLYPNGTGTLRANN</sequence>
<dbReference type="Proteomes" id="UP000058925">
    <property type="component" value="Chromosome"/>
</dbReference>
<dbReference type="EMBL" id="CP012850">
    <property type="protein sequence ID" value="ALI36797.1"/>
    <property type="molecule type" value="Genomic_DNA"/>
</dbReference>
<name>A0A654M0X1_9ARCH</name>